<reference evidence="1 2" key="1">
    <citation type="journal article" date="2009" name="Nat. Genet.">
        <title>The genome of the cucumber, Cucumis sativus L.</title>
        <authorList>
            <person name="Huang S."/>
            <person name="Li R."/>
            <person name="Zhang Z."/>
            <person name="Li L."/>
            <person name="Gu X."/>
            <person name="Fan W."/>
            <person name="Lucas W.J."/>
            <person name="Wang X."/>
            <person name="Xie B."/>
            <person name="Ni P."/>
            <person name="Ren Y."/>
            <person name="Zhu H."/>
            <person name="Li J."/>
            <person name="Lin K."/>
            <person name="Jin W."/>
            <person name="Fei Z."/>
            <person name="Li G."/>
            <person name="Staub J."/>
            <person name="Kilian A."/>
            <person name="van der Vossen E.A."/>
            <person name="Wu Y."/>
            <person name="Guo J."/>
            <person name="He J."/>
            <person name="Jia Z."/>
            <person name="Ren Y."/>
            <person name="Tian G."/>
            <person name="Lu Y."/>
            <person name="Ruan J."/>
            <person name="Qian W."/>
            <person name="Wang M."/>
            <person name="Huang Q."/>
            <person name="Li B."/>
            <person name="Xuan Z."/>
            <person name="Cao J."/>
            <person name="Asan"/>
            <person name="Wu Z."/>
            <person name="Zhang J."/>
            <person name="Cai Q."/>
            <person name="Bai Y."/>
            <person name="Zhao B."/>
            <person name="Han Y."/>
            <person name="Li Y."/>
            <person name="Li X."/>
            <person name="Wang S."/>
            <person name="Shi Q."/>
            <person name="Liu S."/>
            <person name="Cho W.K."/>
            <person name="Kim J.Y."/>
            <person name="Xu Y."/>
            <person name="Heller-Uszynska K."/>
            <person name="Miao H."/>
            <person name="Cheng Z."/>
            <person name="Zhang S."/>
            <person name="Wu J."/>
            <person name="Yang Y."/>
            <person name="Kang H."/>
            <person name="Li M."/>
            <person name="Liang H."/>
            <person name="Ren X."/>
            <person name="Shi Z."/>
            <person name="Wen M."/>
            <person name="Jian M."/>
            <person name="Yang H."/>
            <person name="Zhang G."/>
            <person name="Yang Z."/>
            <person name="Chen R."/>
            <person name="Liu S."/>
            <person name="Li J."/>
            <person name="Ma L."/>
            <person name="Liu H."/>
            <person name="Zhou Y."/>
            <person name="Zhao J."/>
            <person name="Fang X."/>
            <person name="Li G."/>
            <person name="Fang L."/>
            <person name="Li Y."/>
            <person name="Liu D."/>
            <person name="Zheng H."/>
            <person name="Zhang Y."/>
            <person name="Qin N."/>
            <person name="Li Z."/>
            <person name="Yang G."/>
            <person name="Yang S."/>
            <person name="Bolund L."/>
            <person name="Kristiansen K."/>
            <person name="Zheng H."/>
            <person name="Li S."/>
            <person name="Zhang X."/>
            <person name="Yang H."/>
            <person name="Wang J."/>
            <person name="Sun R."/>
            <person name="Zhang B."/>
            <person name="Jiang S."/>
            <person name="Wang J."/>
            <person name="Du Y."/>
            <person name="Li S."/>
        </authorList>
    </citation>
    <scope>NUCLEOTIDE SEQUENCE [LARGE SCALE GENOMIC DNA]</scope>
    <source>
        <strain evidence="2">cv. 9930</strain>
    </source>
</reference>
<organism evidence="1 2">
    <name type="scientific">Cucumis sativus</name>
    <name type="common">Cucumber</name>
    <dbReference type="NCBI Taxonomy" id="3659"/>
    <lineage>
        <taxon>Eukaryota</taxon>
        <taxon>Viridiplantae</taxon>
        <taxon>Streptophyta</taxon>
        <taxon>Embryophyta</taxon>
        <taxon>Tracheophyta</taxon>
        <taxon>Spermatophyta</taxon>
        <taxon>Magnoliopsida</taxon>
        <taxon>eudicotyledons</taxon>
        <taxon>Gunneridae</taxon>
        <taxon>Pentapetalae</taxon>
        <taxon>rosids</taxon>
        <taxon>fabids</taxon>
        <taxon>Cucurbitales</taxon>
        <taxon>Cucurbitaceae</taxon>
        <taxon>Benincaseae</taxon>
        <taxon>Cucumis</taxon>
    </lineage>
</organism>
<reference evidence="1 2" key="2">
    <citation type="journal article" date="2009" name="PLoS ONE">
        <title>An integrated genetic and cytogenetic map of the cucumber genome.</title>
        <authorList>
            <person name="Ren Y."/>
            <person name="Zhang Z."/>
            <person name="Liu J."/>
            <person name="Staub J.E."/>
            <person name="Han Y."/>
            <person name="Cheng Z."/>
            <person name="Li X."/>
            <person name="Lu J."/>
            <person name="Miao H."/>
            <person name="Kang H."/>
            <person name="Xie B."/>
            <person name="Gu X."/>
            <person name="Wang X."/>
            <person name="Du Y."/>
            <person name="Jin W."/>
            <person name="Huang S."/>
        </authorList>
    </citation>
    <scope>NUCLEOTIDE SEQUENCE [LARGE SCALE GENOMIC DNA]</scope>
    <source>
        <strain evidence="2">cv. 9930</strain>
    </source>
</reference>
<dbReference type="Gramene" id="KGN52416">
    <property type="protein sequence ID" value="KGN52416"/>
    <property type="gene ID" value="Csa_5G633140"/>
</dbReference>
<reference evidence="1 2" key="4">
    <citation type="journal article" date="2011" name="BMC Genomics">
        <title>RNA-Seq improves annotation of protein-coding genes in the cucumber genome.</title>
        <authorList>
            <person name="Li Z."/>
            <person name="Zhang Z."/>
            <person name="Yan P."/>
            <person name="Huang S."/>
            <person name="Fei Z."/>
            <person name="Lin K."/>
        </authorList>
    </citation>
    <scope>NUCLEOTIDE SEQUENCE [LARGE SCALE GENOMIC DNA]</scope>
    <source>
        <strain evidence="2">cv. 9930</strain>
    </source>
</reference>
<dbReference type="AlphaFoldDB" id="A0A0A0KX80"/>
<keyword evidence="2" id="KW-1185">Reference proteome</keyword>
<accession>A0A0A0KX80</accession>
<dbReference type="Proteomes" id="UP000029981">
    <property type="component" value="Chromosome 5"/>
</dbReference>
<evidence type="ECO:0000313" key="1">
    <source>
        <dbReference type="EMBL" id="KGN52416.1"/>
    </source>
</evidence>
<proteinExistence type="predicted"/>
<name>A0A0A0KX80_CUCSA</name>
<evidence type="ECO:0000313" key="2">
    <source>
        <dbReference type="Proteomes" id="UP000029981"/>
    </source>
</evidence>
<dbReference type="EMBL" id="CM002926">
    <property type="protein sequence ID" value="KGN52416.1"/>
    <property type="molecule type" value="Genomic_DNA"/>
</dbReference>
<reference evidence="1 2" key="3">
    <citation type="journal article" date="2010" name="BMC Genomics">
        <title>Transcriptome sequencing and comparative analysis of cucumber flowers with different sex types.</title>
        <authorList>
            <person name="Guo S."/>
            <person name="Zheng Y."/>
            <person name="Joung J.G."/>
            <person name="Liu S."/>
            <person name="Zhang Z."/>
            <person name="Crasta O.R."/>
            <person name="Sobral B.W."/>
            <person name="Xu Y."/>
            <person name="Huang S."/>
            <person name="Fei Z."/>
        </authorList>
    </citation>
    <scope>NUCLEOTIDE SEQUENCE [LARGE SCALE GENOMIC DNA]</scope>
    <source>
        <strain evidence="2">cv. 9930</strain>
    </source>
</reference>
<sequence>MTTVPKVQQQWRLNRDNDDVSSIEWRAIVRVAVVLEQKRPNVGITSVGGIFTHADEWPLLKMVEYLFNLHVS</sequence>
<protein>
    <submittedName>
        <fullName evidence="1">Uncharacterized protein</fullName>
    </submittedName>
</protein>
<gene>
    <name evidence="1" type="ORF">Csa_5G633140</name>
</gene>